<reference evidence="1" key="1">
    <citation type="submission" date="2020-05" db="EMBL/GenBank/DDBJ databases">
        <title>Large-scale comparative analyses of tick genomes elucidate their genetic diversity and vector capacities.</title>
        <authorList>
            <person name="Jia N."/>
            <person name="Wang J."/>
            <person name="Shi W."/>
            <person name="Du L."/>
            <person name="Sun Y."/>
            <person name="Zhan W."/>
            <person name="Jiang J."/>
            <person name="Wang Q."/>
            <person name="Zhang B."/>
            <person name="Ji P."/>
            <person name="Sakyi L.B."/>
            <person name="Cui X."/>
            <person name="Yuan T."/>
            <person name="Jiang B."/>
            <person name="Yang W."/>
            <person name="Lam T.T.-Y."/>
            <person name="Chang Q."/>
            <person name="Ding S."/>
            <person name="Wang X."/>
            <person name="Zhu J."/>
            <person name="Ruan X."/>
            <person name="Zhao L."/>
            <person name="Wei J."/>
            <person name="Que T."/>
            <person name="Du C."/>
            <person name="Cheng J."/>
            <person name="Dai P."/>
            <person name="Han X."/>
            <person name="Huang E."/>
            <person name="Gao Y."/>
            <person name="Liu J."/>
            <person name="Shao H."/>
            <person name="Ye R."/>
            <person name="Li L."/>
            <person name="Wei W."/>
            <person name="Wang X."/>
            <person name="Wang C."/>
            <person name="Yang T."/>
            <person name="Huo Q."/>
            <person name="Li W."/>
            <person name="Guo W."/>
            <person name="Chen H."/>
            <person name="Zhou L."/>
            <person name="Ni X."/>
            <person name="Tian J."/>
            <person name="Zhou Y."/>
            <person name="Sheng Y."/>
            <person name="Liu T."/>
            <person name="Pan Y."/>
            <person name="Xia L."/>
            <person name="Li J."/>
            <person name="Zhao F."/>
            <person name="Cao W."/>
        </authorList>
    </citation>
    <scope>NUCLEOTIDE SEQUENCE</scope>
    <source>
        <strain evidence="1">Hyas-2018</strain>
    </source>
</reference>
<comment type="caution">
    <text evidence="1">The sequence shown here is derived from an EMBL/GenBank/DDBJ whole genome shotgun (WGS) entry which is preliminary data.</text>
</comment>
<evidence type="ECO:0000313" key="1">
    <source>
        <dbReference type="EMBL" id="KAH6924250.1"/>
    </source>
</evidence>
<dbReference type="Proteomes" id="UP000821845">
    <property type="component" value="Chromosome 8"/>
</dbReference>
<evidence type="ECO:0000313" key="2">
    <source>
        <dbReference type="Proteomes" id="UP000821845"/>
    </source>
</evidence>
<name>A0ACB7RP37_HYAAI</name>
<sequence length="496" mass="57904">MFMITSKIRDRHILKKNGPDAVQYLTFQRHIIVLVLIVCLFCVGLILPIHVFGDIEGDARKFVHTTLNNMDPNASSLWVHVILSFLFLPLGVLFMRHFSAKLHIRPEESRVSRTLMIVGVPRKSCHAEIFRQHFRREAYPECIIQDIKFAYDIRELVVLDSNREVSTQARMWCENQINATGKRPKMRPYQFSRLWIFGDSCGCKMVDALDYYSREESEYLREVEKERANALERPVGFVFVTFETEEMAMMVCKDYRSQCQCYSTTPSSSVSKELKSNSWKVVFAPPPSDIFWENLSIGKWAWYIRSFFINFVLFLILFFLTTPFIIVSNLEHIFPSAEHLANSGAFFINYVVTSSFVGTTMELIRFPQLCLFILYTFMSRSKAETFAVQRASLFEFHFGVHYAWYLLIFAITMIYSLSCPLIVPFGLVYLCFKHSVDRYNIYFVYTPSKTNKYIHATAIDFVIGSLILLQFTLAIFFYLRTGEFSHFSFFSGVQYL</sequence>
<protein>
    <submittedName>
        <fullName evidence="1">Uncharacterized protein</fullName>
    </submittedName>
</protein>
<gene>
    <name evidence="1" type="ORF">HPB50_014323</name>
</gene>
<keyword evidence="2" id="KW-1185">Reference proteome</keyword>
<dbReference type="EMBL" id="CM023488">
    <property type="protein sequence ID" value="KAH6924250.1"/>
    <property type="molecule type" value="Genomic_DNA"/>
</dbReference>
<organism evidence="1 2">
    <name type="scientific">Hyalomma asiaticum</name>
    <name type="common">Tick</name>
    <dbReference type="NCBI Taxonomy" id="266040"/>
    <lineage>
        <taxon>Eukaryota</taxon>
        <taxon>Metazoa</taxon>
        <taxon>Ecdysozoa</taxon>
        <taxon>Arthropoda</taxon>
        <taxon>Chelicerata</taxon>
        <taxon>Arachnida</taxon>
        <taxon>Acari</taxon>
        <taxon>Parasitiformes</taxon>
        <taxon>Ixodida</taxon>
        <taxon>Ixodoidea</taxon>
        <taxon>Ixodidae</taxon>
        <taxon>Hyalomminae</taxon>
        <taxon>Hyalomma</taxon>
    </lineage>
</organism>
<accession>A0ACB7RP37</accession>
<proteinExistence type="predicted"/>